<dbReference type="EMBL" id="UYWX01005815">
    <property type="protein sequence ID" value="VDM25971.1"/>
    <property type="molecule type" value="Genomic_DNA"/>
</dbReference>
<gene>
    <name evidence="1" type="ORF">TTAC_LOCUS4973</name>
</gene>
<evidence type="ECO:0000313" key="2">
    <source>
        <dbReference type="Proteomes" id="UP000274429"/>
    </source>
</evidence>
<dbReference type="WBParaSite" id="TTAC_0000498901-mRNA-1">
    <property type="protein sequence ID" value="TTAC_0000498901-mRNA-1"/>
    <property type="gene ID" value="TTAC_0000498901"/>
</dbReference>
<protein>
    <submittedName>
        <fullName evidence="3">DUF667 domain-containing protein</fullName>
    </submittedName>
</protein>
<reference evidence="3" key="1">
    <citation type="submission" date="2017-02" db="UniProtKB">
        <authorList>
            <consortium name="WormBaseParasite"/>
        </authorList>
    </citation>
    <scope>IDENTIFICATION</scope>
</reference>
<evidence type="ECO:0000313" key="3">
    <source>
        <dbReference type="WBParaSite" id="TTAC_0000498901-mRNA-1"/>
    </source>
</evidence>
<dbReference type="AlphaFoldDB" id="A0A0R3WW49"/>
<organism evidence="3">
    <name type="scientific">Hydatigena taeniaeformis</name>
    <name type="common">Feline tapeworm</name>
    <name type="synonym">Taenia taeniaeformis</name>
    <dbReference type="NCBI Taxonomy" id="6205"/>
    <lineage>
        <taxon>Eukaryota</taxon>
        <taxon>Metazoa</taxon>
        <taxon>Spiralia</taxon>
        <taxon>Lophotrochozoa</taxon>
        <taxon>Platyhelminthes</taxon>
        <taxon>Cestoda</taxon>
        <taxon>Eucestoda</taxon>
        <taxon>Cyclophyllidea</taxon>
        <taxon>Taeniidae</taxon>
        <taxon>Hydatigera</taxon>
    </lineage>
</organism>
<dbReference type="OrthoDB" id="9986652at2759"/>
<accession>A0A0R3WW49</accession>
<reference evidence="1 2" key="2">
    <citation type="submission" date="2018-11" db="EMBL/GenBank/DDBJ databases">
        <authorList>
            <consortium name="Pathogen Informatics"/>
        </authorList>
    </citation>
    <scope>NUCLEOTIDE SEQUENCE [LARGE SCALE GENOMIC DNA]</scope>
</reference>
<dbReference type="Proteomes" id="UP000274429">
    <property type="component" value="Unassembled WGS sequence"/>
</dbReference>
<keyword evidence="2" id="KW-1185">Reference proteome</keyword>
<name>A0A0R3WW49_HYDTA</name>
<evidence type="ECO:0000313" key="1">
    <source>
        <dbReference type="EMBL" id="VDM25971.1"/>
    </source>
</evidence>
<sequence>MGVEESKLAESQRHMDQFLQPCSRVTGRPWTLVHSCSLEAWRKKYSAIVHLARNLITQFGIVDLHIHKFLGTFGRQSVKYSPDSVAARISPDSSLCLIRLPWSRISRVTTLQSKYLIYGIH</sequence>
<proteinExistence type="predicted"/>